<gene>
    <name evidence="2" type="ORF">AB0E89_33700</name>
</gene>
<feature type="region of interest" description="Disordered" evidence="1">
    <location>
        <begin position="113"/>
        <end position="167"/>
    </location>
</feature>
<evidence type="ECO:0000256" key="1">
    <source>
        <dbReference type="SAM" id="MobiDB-lite"/>
    </source>
</evidence>
<feature type="compositionally biased region" description="Acidic residues" evidence="1">
    <location>
        <begin position="335"/>
        <end position="354"/>
    </location>
</feature>
<dbReference type="Proteomes" id="UP001550739">
    <property type="component" value="Unassembled WGS sequence"/>
</dbReference>
<comment type="caution">
    <text evidence="2">The sequence shown here is derived from an EMBL/GenBank/DDBJ whole genome shotgun (WGS) entry which is preliminary data.</text>
</comment>
<accession>A0ABV2ZSB0</accession>
<proteinExistence type="predicted"/>
<reference evidence="2 3" key="1">
    <citation type="submission" date="2024-06" db="EMBL/GenBank/DDBJ databases">
        <title>The Natural Products Discovery Center: Release of the First 8490 Sequenced Strains for Exploring Actinobacteria Biosynthetic Diversity.</title>
        <authorList>
            <person name="Kalkreuter E."/>
            <person name="Kautsar S.A."/>
            <person name="Yang D."/>
            <person name="Bader C.D."/>
            <person name="Teijaro C.N."/>
            <person name="Fluegel L."/>
            <person name="Davis C.M."/>
            <person name="Simpson J.R."/>
            <person name="Lauterbach L."/>
            <person name="Steele A.D."/>
            <person name="Gui C."/>
            <person name="Meng S."/>
            <person name="Li G."/>
            <person name="Viehrig K."/>
            <person name="Ye F."/>
            <person name="Su P."/>
            <person name="Kiefer A.F."/>
            <person name="Nichols A."/>
            <person name="Cepeda A.J."/>
            <person name="Yan W."/>
            <person name="Fan B."/>
            <person name="Jiang Y."/>
            <person name="Adhikari A."/>
            <person name="Zheng C.-J."/>
            <person name="Schuster L."/>
            <person name="Cowan T.M."/>
            <person name="Smanski M.J."/>
            <person name="Chevrette M.G."/>
            <person name="De Carvalho L.P.S."/>
            <person name="Shen B."/>
        </authorList>
    </citation>
    <scope>NUCLEOTIDE SEQUENCE [LARGE SCALE GENOMIC DNA]</scope>
    <source>
        <strain evidence="2 3">NPDC033843</strain>
    </source>
</reference>
<evidence type="ECO:0000313" key="2">
    <source>
        <dbReference type="EMBL" id="MEU3785437.1"/>
    </source>
</evidence>
<sequence length="385" mass="38608">MTGVNLPERLETTREHGQDAGHVLTSMPLPFTLPGTGHPASPSVASTLPTATRASGAGEGVTPVRPDALPMGARMGVGGVSAPGEGETIAGAAQGAAKAGLGETAAAEGVAAREGTMMPPPYGMPGGAPRSGEERSDASGLLLATEKGWSDPETGNAPSEAHGTPAGGASLLGMDSAALDGSAEDRVAVVAGAAESENISAWGASDPRLLWAIGGRRTENEEEEDLRPEYVLSDDDGWSDEDAAVSGAGIGGEDERPEAESAVTAAEEPGWSDEDGAALAAGLGFPRSPAPGNACAEPVVGPGLPTWRPDRSQSAAEESPIPALGYTRMLLSTADETDEDEEWNEEAEGSEDGGDEGKSSRGIADLLRQGAGSWGAVPDGADAPG</sequence>
<name>A0ABV2ZSB0_9ACTN</name>
<feature type="region of interest" description="Disordered" evidence="1">
    <location>
        <begin position="218"/>
        <end position="385"/>
    </location>
</feature>
<feature type="region of interest" description="Disordered" evidence="1">
    <location>
        <begin position="51"/>
        <end position="70"/>
    </location>
</feature>
<keyword evidence="3" id="KW-1185">Reference proteome</keyword>
<dbReference type="EMBL" id="JBEZVE010000020">
    <property type="protein sequence ID" value="MEU3785437.1"/>
    <property type="molecule type" value="Genomic_DNA"/>
</dbReference>
<organism evidence="2 3">
    <name type="scientific">Streptomyces sp. 900129855</name>
    <dbReference type="NCBI Taxonomy" id="3155129"/>
    <lineage>
        <taxon>Bacteria</taxon>
        <taxon>Bacillati</taxon>
        <taxon>Actinomycetota</taxon>
        <taxon>Actinomycetes</taxon>
        <taxon>Kitasatosporales</taxon>
        <taxon>Streptomycetaceae</taxon>
        <taxon>Streptomyces</taxon>
    </lineage>
</organism>
<dbReference type="RefSeq" id="WP_361707038.1">
    <property type="nucleotide sequence ID" value="NZ_JBEZVE010000020.1"/>
</dbReference>
<evidence type="ECO:0000313" key="3">
    <source>
        <dbReference type="Proteomes" id="UP001550739"/>
    </source>
</evidence>
<feature type="compositionally biased region" description="Acidic residues" evidence="1">
    <location>
        <begin position="220"/>
        <end position="243"/>
    </location>
</feature>
<protein>
    <submittedName>
        <fullName evidence="2">Uncharacterized protein</fullName>
    </submittedName>
</protein>